<dbReference type="GO" id="GO:0015990">
    <property type="term" value="P:electron transport coupled proton transport"/>
    <property type="evidence" value="ECO:0007669"/>
    <property type="project" value="TreeGrafter"/>
</dbReference>
<dbReference type="GO" id="GO:0003954">
    <property type="term" value="F:NADH dehydrogenase activity"/>
    <property type="evidence" value="ECO:0007669"/>
    <property type="project" value="TreeGrafter"/>
</dbReference>
<keyword evidence="3 6" id="KW-1133">Transmembrane helix</keyword>
<comment type="subcellular location">
    <subcellularLocation>
        <location evidence="1">Endomembrane system</location>
        <topology evidence="1">Multi-pass membrane protein</topology>
    </subcellularLocation>
    <subcellularLocation>
        <location evidence="5">Membrane</location>
        <topology evidence="5">Multi-pass membrane protein</topology>
    </subcellularLocation>
</comment>
<name>A0A9D1JXT0_9BACT</name>
<evidence type="ECO:0000256" key="4">
    <source>
        <dbReference type="ARBA" id="ARBA00023136"/>
    </source>
</evidence>
<protein>
    <recommendedName>
        <fullName evidence="7">NADH:quinone oxidoreductase/Mrp antiporter transmembrane domain-containing protein</fullName>
    </recommendedName>
</protein>
<sequence>MIDILELVYIMIFTPVACAAIITVSKLTKFKLPSYGNFVLSLVSSLVCLFLSVILFGYTYTYHGYVLESNFPVCAIQNILLYFGIYVDNPSCLFIIFSSLLFFITNIFSYRYLLQNRQGFERFYIYLNITHFFTYCFFISSNLVQSVVFLMAQTLMLYLFSNFYFQKPISQENSKKVFITNITADFMILCACCAFLYFSTITADTITIPTLGYNNINSLGLYSFAGLNPLVFIFICILFMLGTIIKSGQFPFSRSISMATQAPNPVFSIIISPVVLASGVFLLLRLFPLLNLTPALFEILKIFGITSAILAALSAAKENEIKNICAKMAISQLGIAFCTLGFKMYNTCVFLILCSGFAIALISYTLNTVNYSTGSQDNIKFLGGLREKIPFAAAAYLVGAVSLCGFTFSGFYPRAFIFNNFYMAGNFIYLILLLICSFVSAFYIFRVYFRIFEGNYRGTFEPKVVGKAMNFGIIALIIPTIFFGYISIKYTNVLFAFANQTNFGNSNPFVNVFAFLTSAAGYYLAYNIYFTKRLYSLRIRTLRRLAARYFYGESFMDFIQNNFLIFLSNLLSFFEKYILAFLYKLPNYILRFSSYIAIKSQANNVNSGYFRFVLWICAVALLTCLIYFKTGTIR</sequence>
<dbReference type="AlphaFoldDB" id="A0A9D1JXT0"/>
<feature type="transmembrane region" description="Helical" evidence="6">
    <location>
        <begin position="427"/>
        <end position="449"/>
    </location>
</feature>
<dbReference type="GO" id="GO:0016020">
    <property type="term" value="C:membrane"/>
    <property type="evidence" value="ECO:0007669"/>
    <property type="project" value="UniProtKB-SubCell"/>
</dbReference>
<feature type="transmembrane region" description="Helical" evidence="6">
    <location>
        <begin position="389"/>
        <end position="412"/>
    </location>
</feature>
<feature type="transmembrane region" description="Helical" evidence="6">
    <location>
        <begin position="508"/>
        <end position="530"/>
    </location>
</feature>
<feature type="transmembrane region" description="Helical" evidence="6">
    <location>
        <begin position="219"/>
        <end position="245"/>
    </location>
</feature>
<feature type="transmembrane region" description="Helical" evidence="6">
    <location>
        <begin position="266"/>
        <end position="287"/>
    </location>
</feature>
<comment type="caution">
    <text evidence="8">The sequence shown here is derived from an EMBL/GenBank/DDBJ whole genome shotgun (WGS) entry which is preliminary data.</text>
</comment>
<feature type="transmembrane region" description="Helical" evidence="6">
    <location>
        <begin position="93"/>
        <end position="114"/>
    </location>
</feature>
<feature type="transmembrane region" description="Helical" evidence="6">
    <location>
        <begin position="7"/>
        <end position="25"/>
    </location>
</feature>
<reference evidence="8" key="2">
    <citation type="journal article" date="2021" name="PeerJ">
        <title>Extensive microbial diversity within the chicken gut microbiome revealed by metagenomics and culture.</title>
        <authorList>
            <person name="Gilroy R."/>
            <person name="Ravi A."/>
            <person name="Getino M."/>
            <person name="Pursley I."/>
            <person name="Horton D.L."/>
            <person name="Alikhan N.F."/>
            <person name="Baker D."/>
            <person name="Gharbi K."/>
            <person name="Hall N."/>
            <person name="Watson M."/>
            <person name="Adriaenssens E.M."/>
            <person name="Foster-Nyarko E."/>
            <person name="Jarju S."/>
            <person name="Secka A."/>
            <person name="Antonio M."/>
            <person name="Oren A."/>
            <person name="Chaudhuri R.R."/>
            <person name="La Ragione R."/>
            <person name="Hildebrand F."/>
            <person name="Pallen M.J."/>
        </authorList>
    </citation>
    <scope>NUCLEOTIDE SEQUENCE</scope>
    <source>
        <strain evidence="8">CHK152-2871</strain>
    </source>
</reference>
<proteinExistence type="predicted"/>
<evidence type="ECO:0000313" key="8">
    <source>
        <dbReference type="EMBL" id="HIS73987.1"/>
    </source>
</evidence>
<organism evidence="8 9">
    <name type="scientific">Candidatus Galligastranaerophilus intestinavium</name>
    <dbReference type="NCBI Taxonomy" id="2840836"/>
    <lineage>
        <taxon>Bacteria</taxon>
        <taxon>Candidatus Galligastranaerophilus</taxon>
    </lineage>
</organism>
<feature type="transmembrane region" description="Helical" evidence="6">
    <location>
        <begin position="563"/>
        <end position="583"/>
    </location>
</feature>
<dbReference type="EMBL" id="DVJQ01000027">
    <property type="protein sequence ID" value="HIS73987.1"/>
    <property type="molecule type" value="Genomic_DNA"/>
</dbReference>
<evidence type="ECO:0000259" key="7">
    <source>
        <dbReference type="Pfam" id="PF00361"/>
    </source>
</evidence>
<keyword evidence="4 6" id="KW-0472">Membrane</keyword>
<dbReference type="InterPro" id="IPR003945">
    <property type="entry name" value="NU5C-like"/>
</dbReference>
<feature type="transmembrane region" description="Helical" evidence="6">
    <location>
        <begin position="299"/>
        <end position="316"/>
    </location>
</feature>
<reference evidence="8" key="1">
    <citation type="submission" date="2020-10" db="EMBL/GenBank/DDBJ databases">
        <authorList>
            <person name="Gilroy R."/>
        </authorList>
    </citation>
    <scope>NUCLEOTIDE SEQUENCE</scope>
    <source>
        <strain evidence="8">CHK152-2871</strain>
    </source>
</reference>
<dbReference type="Proteomes" id="UP000886865">
    <property type="component" value="Unassembled WGS sequence"/>
</dbReference>
<evidence type="ECO:0000256" key="5">
    <source>
        <dbReference type="RuleBase" id="RU000320"/>
    </source>
</evidence>
<feature type="transmembrane region" description="Helical" evidence="6">
    <location>
        <begin position="469"/>
        <end position="488"/>
    </location>
</feature>
<feature type="transmembrane region" description="Helical" evidence="6">
    <location>
        <begin position="177"/>
        <end position="199"/>
    </location>
</feature>
<gene>
    <name evidence="8" type="ORF">IAA86_03085</name>
</gene>
<dbReference type="PANTHER" id="PTHR42829">
    <property type="entry name" value="NADH-UBIQUINONE OXIDOREDUCTASE CHAIN 5"/>
    <property type="match status" value="1"/>
</dbReference>
<dbReference type="Pfam" id="PF00361">
    <property type="entry name" value="Proton_antipo_M"/>
    <property type="match status" value="1"/>
</dbReference>
<evidence type="ECO:0000256" key="3">
    <source>
        <dbReference type="ARBA" id="ARBA00022989"/>
    </source>
</evidence>
<feature type="transmembrane region" description="Helical" evidence="6">
    <location>
        <begin position="350"/>
        <end position="369"/>
    </location>
</feature>
<evidence type="ECO:0000256" key="1">
    <source>
        <dbReference type="ARBA" id="ARBA00004127"/>
    </source>
</evidence>
<dbReference type="InterPro" id="IPR001750">
    <property type="entry name" value="ND/Mrp_TM"/>
</dbReference>
<feature type="transmembrane region" description="Helical" evidence="6">
    <location>
        <begin position="37"/>
        <end position="58"/>
    </location>
</feature>
<evidence type="ECO:0000256" key="6">
    <source>
        <dbReference type="SAM" id="Phobius"/>
    </source>
</evidence>
<feature type="domain" description="NADH:quinone oxidoreductase/Mrp antiporter transmembrane" evidence="7">
    <location>
        <begin position="140"/>
        <end position="437"/>
    </location>
</feature>
<dbReference type="GO" id="GO:0008137">
    <property type="term" value="F:NADH dehydrogenase (ubiquinone) activity"/>
    <property type="evidence" value="ECO:0007669"/>
    <property type="project" value="InterPro"/>
</dbReference>
<dbReference type="PANTHER" id="PTHR42829:SF2">
    <property type="entry name" value="NADH-UBIQUINONE OXIDOREDUCTASE CHAIN 5"/>
    <property type="match status" value="1"/>
</dbReference>
<dbReference type="GO" id="GO:0012505">
    <property type="term" value="C:endomembrane system"/>
    <property type="evidence" value="ECO:0007669"/>
    <property type="project" value="UniProtKB-SubCell"/>
</dbReference>
<feature type="transmembrane region" description="Helical" evidence="6">
    <location>
        <begin position="70"/>
        <end position="87"/>
    </location>
</feature>
<accession>A0A9D1JXT0</accession>
<evidence type="ECO:0000313" key="9">
    <source>
        <dbReference type="Proteomes" id="UP000886865"/>
    </source>
</evidence>
<feature type="transmembrane region" description="Helical" evidence="6">
    <location>
        <begin position="609"/>
        <end position="628"/>
    </location>
</feature>
<evidence type="ECO:0000256" key="2">
    <source>
        <dbReference type="ARBA" id="ARBA00022692"/>
    </source>
</evidence>
<dbReference type="GO" id="GO:0042773">
    <property type="term" value="P:ATP synthesis coupled electron transport"/>
    <property type="evidence" value="ECO:0007669"/>
    <property type="project" value="InterPro"/>
</dbReference>
<keyword evidence="2 5" id="KW-0812">Transmembrane</keyword>
<dbReference type="PRINTS" id="PR01434">
    <property type="entry name" value="NADHDHGNASE5"/>
</dbReference>